<dbReference type="EMBL" id="JAAZON010000323">
    <property type="protein sequence ID" value="NMC62958.1"/>
    <property type="molecule type" value="Genomic_DNA"/>
</dbReference>
<reference evidence="1 2" key="1">
    <citation type="journal article" date="2020" name="Biotechnol. Biofuels">
        <title>New insights from the biogas microbiome by comprehensive genome-resolved metagenomics of nearly 1600 species originating from multiple anaerobic digesters.</title>
        <authorList>
            <person name="Campanaro S."/>
            <person name="Treu L."/>
            <person name="Rodriguez-R L.M."/>
            <person name="Kovalovszki A."/>
            <person name="Ziels R.M."/>
            <person name="Maus I."/>
            <person name="Zhu X."/>
            <person name="Kougias P.G."/>
            <person name="Basile A."/>
            <person name="Luo G."/>
            <person name="Schluter A."/>
            <person name="Konstantinidis K.T."/>
            <person name="Angelidaki I."/>
        </authorList>
    </citation>
    <scope>NUCLEOTIDE SEQUENCE [LARGE SCALE GENOMIC DNA]</scope>
    <source>
        <strain evidence="1">AS27yjCOA_65</strain>
    </source>
</reference>
<evidence type="ECO:0000313" key="1">
    <source>
        <dbReference type="EMBL" id="NMC62958.1"/>
    </source>
</evidence>
<name>A0A7X9FS86_9DELT</name>
<accession>A0A7X9FS86</accession>
<dbReference type="InterPro" id="IPR036412">
    <property type="entry name" value="HAD-like_sf"/>
</dbReference>
<dbReference type="InterPro" id="IPR023214">
    <property type="entry name" value="HAD_sf"/>
</dbReference>
<dbReference type="InterPro" id="IPR041492">
    <property type="entry name" value="HAD_2"/>
</dbReference>
<keyword evidence="1" id="KW-0378">Hydrolase</keyword>
<evidence type="ECO:0000313" key="2">
    <source>
        <dbReference type="Proteomes" id="UP000524246"/>
    </source>
</evidence>
<protein>
    <submittedName>
        <fullName evidence="1">HAD hydrolase-like protein</fullName>
    </submittedName>
</protein>
<proteinExistence type="predicted"/>
<dbReference type="Gene3D" id="1.10.150.240">
    <property type="entry name" value="Putative phosphatase, domain 2"/>
    <property type="match status" value="1"/>
</dbReference>
<dbReference type="GO" id="GO:0016787">
    <property type="term" value="F:hydrolase activity"/>
    <property type="evidence" value="ECO:0007669"/>
    <property type="project" value="UniProtKB-KW"/>
</dbReference>
<feature type="non-terminal residue" evidence="1">
    <location>
        <position position="142"/>
    </location>
</feature>
<dbReference type="Gene3D" id="3.40.50.1000">
    <property type="entry name" value="HAD superfamily/HAD-like"/>
    <property type="match status" value="1"/>
</dbReference>
<dbReference type="Proteomes" id="UP000524246">
    <property type="component" value="Unassembled WGS sequence"/>
</dbReference>
<dbReference type="Pfam" id="PF13419">
    <property type="entry name" value="HAD_2"/>
    <property type="match status" value="1"/>
</dbReference>
<gene>
    <name evidence="1" type="ORF">GYA55_07290</name>
</gene>
<comment type="caution">
    <text evidence="1">The sequence shown here is derived from an EMBL/GenBank/DDBJ whole genome shotgun (WGS) entry which is preliminary data.</text>
</comment>
<dbReference type="InterPro" id="IPR023198">
    <property type="entry name" value="PGP-like_dom2"/>
</dbReference>
<dbReference type="SUPFAM" id="SSF56784">
    <property type="entry name" value="HAD-like"/>
    <property type="match status" value="1"/>
</dbReference>
<organism evidence="1 2">
    <name type="scientific">SAR324 cluster bacterium</name>
    <dbReference type="NCBI Taxonomy" id="2024889"/>
    <lineage>
        <taxon>Bacteria</taxon>
        <taxon>Deltaproteobacteria</taxon>
        <taxon>SAR324 cluster</taxon>
    </lineage>
</organism>
<sequence>MIIENFRHIVWDFNGTLLDDFDLTVDLVNSELNEHSLPLISPEKYREVFGHPVYKFYERIGFDINRHDFELMSQKFHDDYELRIDECKLHEGVHEILNYCRELGKSQSVLSALPHDILIGLIQKYSLVCYFEHVQGAANSAA</sequence>
<dbReference type="AlphaFoldDB" id="A0A7X9FS86"/>